<evidence type="ECO:0000256" key="3">
    <source>
        <dbReference type="ARBA" id="ARBA00020586"/>
    </source>
</evidence>
<protein>
    <recommendedName>
        <fullName evidence="3">Lysine N-acyltransferase MbtK</fullName>
    </recommendedName>
    <alternativeName>
        <fullName evidence="5">Mycobactin synthase protein K</fullName>
    </alternativeName>
</protein>
<keyword evidence="8" id="KW-0012">Acyltransferase</keyword>
<feature type="region of interest" description="Disordered" evidence="6">
    <location>
        <begin position="1"/>
        <end position="23"/>
    </location>
</feature>
<dbReference type="Proteomes" id="UP001596380">
    <property type="component" value="Unassembled WGS sequence"/>
</dbReference>
<accession>A0ABW2CKT5</accession>
<evidence type="ECO:0000256" key="2">
    <source>
        <dbReference type="ARBA" id="ARBA00005102"/>
    </source>
</evidence>
<keyword evidence="9" id="KW-1185">Reference proteome</keyword>
<keyword evidence="8" id="KW-0808">Transferase</keyword>
<evidence type="ECO:0000313" key="8">
    <source>
        <dbReference type="EMBL" id="MFC6882393.1"/>
    </source>
</evidence>
<organism evidence="8 9">
    <name type="scientific">Actinomadura yumaensis</name>
    <dbReference type="NCBI Taxonomy" id="111807"/>
    <lineage>
        <taxon>Bacteria</taxon>
        <taxon>Bacillati</taxon>
        <taxon>Actinomycetota</taxon>
        <taxon>Actinomycetes</taxon>
        <taxon>Streptosporangiales</taxon>
        <taxon>Thermomonosporaceae</taxon>
        <taxon>Actinomadura</taxon>
    </lineage>
</organism>
<evidence type="ECO:0000256" key="4">
    <source>
        <dbReference type="ARBA" id="ARBA00023251"/>
    </source>
</evidence>
<reference evidence="9" key="1">
    <citation type="journal article" date="2019" name="Int. J. Syst. Evol. Microbiol.">
        <title>The Global Catalogue of Microorganisms (GCM) 10K type strain sequencing project: providing services to taxonomists for standard genome sequencing and annotation.</title>
        <authorList>
            <consortium name="The Broad Institute Genomics Platform"/>
            <consortium name="The Broad Institute Genome Sequencing Center for Infectious Disease"/>
            <person name="Wu L."/>
            <person name="Ma J."/>
        </authorList>
    </citation>
    <scope>NUCLEOTIDE SEQUENCE [LARGE SCALE GENOMIC DNA]</scope>
    <source>
        <strain evidence="9">JCM 3369</strain>
    </source>
</reference>
<evidence type="ECO:0000256" key="5">
    <source>
        <dbReference type="ARBA" id="ARBA00031122"/>
    </source>
</evidence>
<evidence type="ECO:0000256" key="6">
    <source>
        <dbReference type="SAM" id="MobiDB-lite"/>
    </source>
</evidence>
<dbReference type="InterPro" id="IPR000182">
    <property type="entry name" value="GNAT_dom"/>
</dbReference>
<name>A0ABW2CKT5_9ACTN</name>
<dbReference type="Pfam" id="PF13523">
    <property type="entry name" value="Acetyltransf_8"/>
    <property type="match status" value="1"/>
</dbReference>
<evidence type="ECO:0000259" key="7">
    <source>
        <dbReference type="PROSITE" id="PS51186"/>
    </source>
</evidence>
<dbReference type="PROSITE" id="PS51186">
    <property type="entry name" value="GNAT"/>
    <property type="match status" value="1"/>
</dbReference>
<dbReference type="Gene3D" id="3.40.630.30">
    <property type="match status" value="1"/>
</dbReference>
<gene>
    <name evidence="8" type="ORF">ACFQKB_21740</name>
</gene>
<keyword evidence="4" id="KW-0046">Antibiotic resistance</keyword>
<comment type="pathway">
    <text evidence="2">Siderophore biosynthesis; mycobactin biosynthesis.</text>
</comment>
<dbReference type="PANTHER" id="PTHR31438:SF1">
    <property type="entry name" value="LYSINE N-ACYLTRANSFERASE C17G9.06C-RELATED"/>
    <property type="match status" value="1"/>
</dbReference>
<dbReference type="SMART" id="SM01006">
    <property type="entry name" value="AlcB"/>
    <property type="match status" value="1"/>
</dbReference>
<sequence length="216" mass="23781">MRSSGTEPAPQNGEYTREIREGLGPAVLAAGPPPVPVLAPPFSARVARPHGEDLDLVHRWMNLPHVAESYDQAWTRERWADEIAGQLAGDYARPFIVELDGRPIAYVELYRAARDVLAGTYPARSHDVGFHIAIGETDSVGRGVGGRIFRAFIDGVFAAEPECTRLMSEPDFRNQAARRLDTKLGLRFLGEVDLPHKRAALFVYPRAEADVPNLSA</sequence>
<dbReference type="RefSeq" id="WP_378048481.1">
    <property type="nucleotide sequence ID" value="NZ_JBHSXE010000001.1"/>
</dbReference>
<comment type="caution">
    <text evidence="8">The sequence shown here is derived from an EMBL/GenBank/DDBJ whole genome shotgun (WGS) entry which is preliminary data.</text>
</comment>
<dbReference type="EMBL" id="JBHSXS010000013">
    <property type="protein sequence ID" value="MFC6882393.1"/>
    <property type="molecule type" value="Genomic_DNA"/>
</dbReference>
<feature type="domain" description="N-acetyltransferase" evidence="7">
    <location>
        <begin position="52"/>
        <end position="208"/>
    </location>
</feature>
<dbReference type="SUPFAM" id="SSF55729">
    <property type="entry name" value="Acyl-CoA N-acyltransferases (Nat)"/>
    <property type="match status" value="1"/>
</dbReference>
<proteinExistence type="predicted"/>
<dbReference type="InterPro" id="IPR019432">
    <property type="entry name" value="Acyltransferase_MbtK/IucB-like"/>
</dbReference>
<dbReference type="PANTHER" id="PTHR31438">
    <property type="entry name" value="LYSINE N-ACYLTRANSFERASE C17G9.06C-RELATED"/>
    <property type="match status" value="1"/>
</dbReference>
<evidence type="ECO:0000313" key="9">
    <source>
        <dbReference type="Proteomes" id="UP001596380"/>
    </source>
</evidence>
<comment type="function">
    <text evidence="1">Acyltransferase required for the direct transfer of medium- to long-chain fatty acyl moieties from a carrier protein (MbtL) on to the epsilon-amino group of lysine residue in the mycobactin core.</text>
</comment>
<dbReference type="GO" id="GO:0016746">
    <property type="term" value="F:acyltransferase activity"/>
    <property type="evidence" value="ECO:0007669"/>
    <property type="project" value="UniProtKB-KW"/>
</dbReference>
<dbReference type="InterPro" id="IPR016181">
    <property type="entry name" value="Acyl_CoA_acyltransferase"/>
</dbReference>
<evidence type="ECO:0000256" key="1">
    <source>
        <dbReference type="ARBA" id="ARBA00003818"/>
    </source>
</evidence>